<dbReference type="HOGENOM" id="CLU_2766340_0_0_3"/>
<sequence>MTTNPYFGHFEQAWIDHQTDYGQHPDPCKEFPPDQILDRVASWLSEFNPLIPPESQLSKAIRVGIVHRFYGWQL</sequence>
<evidence type="ECO:0000313" key="1">
    <source>
        <dbReference type="EMBL" id="ABW33285.1"/>
    </source>
</evidence>
<dbReference type="OrthoDB" id="576984at2"/>
<accession>A8ZQJ9</accession>
<protein>
    <submittedName>
        <fullName evidence="1">Uncharacterized protein</fullName>
    </submittedName>
</protein>
<dbReference type="AlphaFoldDB" id="A8ZQJ9"/>
<dbReference type="EMBL" id="CP000844">
    <property type="protein sequence ID" value="ABW33285.1"/>
    <property type="molecule type" value="Genomic_DNA"/>
</dbReference>
<dbReference type="KEGG" id="amr:AM1_G0105"/>
<keyword evidence="1" id="KW-0614">Plasmid</keyword>
<dbReference type="RefSeq" id="WP_012168351.1">
    <property type="nucleotide sequence ID" value="NC_009932.1"/>
</dbReference>
<reference evidence="1 2" key="1">
    <citation type="journal article" date="2008" name="Proc. Natl. Acad. Sci. U.S.A.">
        <title>Niche adaptation and genome expansion in the chlorophyll d-producing cyanobacterium Acaryochloris marina.</title>
        <authorList>
            <person name="Swingley W.D."/>
            <person name="Chen M."/>
            <person name="Cheung P.C."/>
            <person name="Conrad A.L."/>
            <person name="Dejesa L.C."/>
            <person name="Hao J."/>
            <person name="Honchak B.M."/>
            <person name="Karbach L.E."/>
            <person name="Kurdoglu A."/>
            <person name="Lahiri S."/>
            <person name="Mastrian S.D."/>
            <person name="Miyashita H."/>
            <person name="Page L."/>
            <person name="Ramakrishna P."/>
            <person name="Satoh S."/>
            <person name="Sattley W.M."/>
            <person name="Shimada Y."/>
            <person name="Taylor H.L."/>
            <person name="Tomo T."/>
            <person name="Tsuchiya T."/>
            <person name="Wang Z.T."/>
            <person name="Raymond J."/>
            <person name="Mimuro M."/>
            <person name="Blankenship R.E."/>
            <person name="Touchman J.W."/>
        </authorList>
    </citation>
    <scope>NUCLEOTIDE SEQUENCE [LARGE SCALE GENOMIC DNA]</scope>
    <source>
        <strain evidence="2">MBIC 11017</strain>
        <plasmid evidence="2">Plasmid pREB7</plasmid>
    </source>
</reference>
<proteinExistence type="predicted"/>
<keyword evidence="2" id="KW-1185">Reference proteome</keyword>
<name>A8ZQJ9_ACAM1</name>
<dbReference type="Proteomes" id="UP000000268">
    <property type="component" value="Plasmid pREB7"/>
</dbReference>
<geneLocation type="plasmid" evidence="1 2">
    <name>pREB7</name>
</geneLocation>
<evidence type="ECO:0000313" key="2">
    <source>
        <dbReference type="Proteomes" id="UP000000268"/>
    </source>
</evidence>
<gene>
    <name evidence="1" type="ordered locus">AM1_G0105</name>
</gene>
<organism evidence="1 2">
    <name type="scientific">Acaryochloris marina (strain MBIC 11017)</name>
    <dbReference type="NCBI Taxonomy" id="329726"/>
    <lineage>
        <taxon>Bacteria</taxon>
        <taxon>Bacillati</taxon>
        <taxon>Cyanobacteriota</taxon>
        <taxon>Cyanophyceae</taxon>
        <taxon>Acaryochloridales</taxon>
        <taxon>Acaryochloridaceae</taxon>
        <taxon>Acaryochloris</taxon>
    </lineage>
</organism>